<dbReference type="Pfam" id="PF04525">
    <property type="entry name" value="LOR"/>
    <property type="match status" value="1"/>
</dbReference>
<dbReference type="Proteomes" id="UP001497516">
    <property type="component" value="Chromosome 10"/>
</dbReference>
<evidence type="ECO:0000313" key="3">
    <source>
        <dbReference type="Proteomes" id="UP001497516"/>
    </source>
</evidence>
<dbReference type="PANTHER" id="PTHR31087:SF89">
    <property type="entry name" value="PROTEIN LURP-ONE-RELATED 5-LIKE"/>
    <property type="match status" value="1"/>
</dbReference>
<accession>A0AAV2CRG5</accession>
<evidence type="ECO:0000256" key="1">
    <source>
        <dbReference type="ARBA" id="ARBA00005437"/>
    </source>
</evidence>
<sequence>MAGNGGGAAAAIVDEKFCYGEETSLTVRKTSVFFPGDGFLVYDPNGEVLFRFDSYGPETKDELVLMDASGKCLLTLRRKKPSLHNRWEGFLGEVGSNHDAFSAADGESTAIGPIFTVFKSSIIGQSSLMVELYNDSGEEYQIEGSYVHRSCTVYYFSAAGSTTKEPVAEIKRKVDPTTGVTLGRDVFWLCLRPGFDGAFAMGLVLVLDQMSGDRVAAVVDGGGEKEGGVDGGVSALQMSTVVPVSD</sequence>
<dbReference type="Gene3D" id="2.40.160.200">
    <property type="entry name" value="LURP1-related"/>
    <property type="match status" value="1"/>
</dbReference>
<dbReference type="AlphaFoldDB" id="A0AAV2CRG5"/>
<dbReference type="InterPro" id="IPR025659">
    <property type="entry name" value="Tubby-like_C"/>
</dbReference>
<evidence type="ECO:0000313" key="2">
    <source>
        <dbReference type="EMBL" id="CAL1359157.1"/>
    </source>
</evidence>
<protein>
    <submittedName>
        <fullName evidence="2">Uncharacterized protein</fullName>
    </submittedName>
</protein>
<organism evidence="2 3">
    <name type="scientific">Linum trigynum</name>
    <dbReference type="NCBI Taxonomy" id="586398"/>
    <lineage>
        <taxon>Eukaryota</taxon>
        <taxon>Viridiplantae</taxon>
        <taxon>Streptophyta</taxon>
        <taxon>Embryophyta</taxon>
        <taxon>Tracheophyta</taxon>
        <taxon>Spermatophyta</taxon>
        <taxon>Magnoliopsida</taxon>
        <taxon>eudicotyledons</taxon>
        <taxon>Gunneridae</taxon>
        <taxon>Pentapetalae</taxon>
        <taxon>rosids</taxon>
        <taxon>fabids</taxon>
        <taxon>Malpighiales</taxon>
        <taxon>Linaceae</taxon>
        <taxon>Linum</taxon>
    </lineage>
</organism>
<comment type="similarity">
    <text evidence="1">Belongs to the LOR family.</text>
</comment>
<gene>
    <name evidence="2" type="ORF">LTRI10_LOCUS6663</name>
</gene>
<dbReference type="InterPro" id="IPR007612">
    <property type="entry name" value="LOR"/>
</dbReference>
<dbReference type="SUPFAM" id="SSF54518">
    <property type="entry name" value="Tubby C-terminal domain-like"/>
    <property type="match status" value="1"/>
</dbReference>
<reference evidence="2 3" key="1">
    <citation type="submission" date="2024-04" db="EMBL/GenBank/DDBJ databases">
        <authorList>
            <person name="Fracassetti M."/>
        </authorList>
    </citation>
    <scope>NUCLEOTIDE SEQUENCE [LARGE SCALE GENOMIC DNA]</scope>
</reference>
<dbReference type="PANTHER" id="PTHR31087">
    <property type="match status" value="1"/>
</dbReference>
<name>A0AAV2CRG5_9ROSI</name>
<dbReference type="InterPro" id="IPR038595">
    <property type="entry name" value="LOR_sf"/>
</dbReference>
<dbReference type="EMBL" id="OZ034814">
    <property type="protein sequence ID" value="CAL1359157.1"/>
    <property type="molecule type" value="Genomic_DNA"/>
</dbReference>
<proteinExistence type="inferred from homology"/>
<keyword evidence="3" id="KW-1185">Reference proteome</keyword>